<feature type="domain" description="DUF4234" evidence="3">
    <location>
        <begin position="83"/>
        <end position="150"/>
    </location>
</feature>
<keyword evidence="2" id="KW-0472">Membrane</keyword>
<keyword evidence="2" id="KW-0812">Transmembrane</keyword>
<reference evidence="4 5" key="1">
    <citation type="submission" date="2020-07" db="EMBL/GenBank/DDBJ databases">
        <title>Sequencing the genomes of 1000 actinobacteria strains.</title>
        <authorList>
            <person name="Klenk H.-P."/>
        </authorList>
    </citation>
    <scope>NUCLEOTIDE SEQUENCE [LARGE SCALE GENOMIC DNA]</scope>
    <source>
        <strain evidence="4 5">DSM 44749</strain>
    </source>
</reference>
<feature type="transmembrane region" description="Helical" evidence="2">
    <location>
        <begin position="156"/>
        <end position="180"/>
    </location>
</feature>
<proteinExistence type="predicted"/>
<dbReference type="Proteomes" id="UP000549695">
    <property type="component" value="Unassembled WGS sequence"/>
</dbReference>
<sequence>MTYPQHPSDPRRLHPAGPQPVGPPSSGDVGYGAPTGRVAPGPQPYPAPVPYSGPGTGLDLWRPGELAAPPHAPVGLAMKRRNPVAVWLGLPLITLGIYGLVWYYRIHREMAEFDPRRQVPVAGPLLVLLFLGWTVVAPLVSFYNTGQRIADSQRSAGLPVTCSPVVGLLLCFVFGLQTLYYQTELNRVVDAYRAPEGTRIVLPG</sequence>
<name>A0A852W102_PSEA5</name>
<dbReference type="RefSeq" id="WP_218899188.1">
    <property type="nucleotide sequence ID" value="NZ_BAAAJZ010000011.1"/>
</dbReference>
<organism evidence="4 5">
    <name type="scientific">Pseudonocardia alni</name>
    <name type="common">Amycolata alni</name>
    <dbReference type="NCBI Taxonomy" id="33907"/>
    <lineage>
        <taxon>Bacteria</taxon>
        <taxon>Bacillati</taxon>
        <taxon>Actinomycetota</taxon>
        <taxon>Actinomycetes</taxon>
        <taxon>Pseudonocardiales</taxon>
        <taxon>Pseudonocardiaceae</taxon>
        <taxon>Pseudonocardia</taxon>
    </lineage>
</organism>
<dbReference type="GeneID" id="98055402"/>
<feature type="transmembrane region" description="Helical" evidence="2">
    <location>
        <begin position="84"/>
        <end position="104"/>
    </location>
</feature>
<keyword evidence="5" id="KW-1185">Reference proteome</keyword>
<evidence type="ECO:0000256" key="1">
    <source>
        <dbReference type="SAM" id="MobiDB-lite"/>
    </source>
</evidence>
<dbReference type="AlphaFoldDB" id="A0A852W102"/>
<dbReference type="InterPro" id="IPR025328">
    <property type="entry name" value="DUF4234"/>
</dbReference>
<evidence type="ECO:0000256" key="2">
    <source>
        <dbReference type="SAM" id="Phobius"/>
    </source>
</evidence>
<dbReference type="EMBL" id="JACCCZ010000001">
    <property type="protein sequence ID" value="NYG00095.1"/>
    <property type="molecule type" value="Genomic_DNA"/>
</dbReference>
<gene>
    <name evidence="4" type="ORF">HDA37_000380</name>
</gene>
<protein>
    <recommendedName>
        <fullName evidence="3">DUF4234 domain-containing protein</fullName>
    </recommendedName>
</protein>
<evidence type="ECO:0000313" key="4">
    <source>
        <dbReference type="EMBL" id="NYG00095.1"/>
    </source>
</evidence>
<feature type="region of interest" description="Disordered" evidence="1">
    <location>
        <begin position="1"/>
        <end position="49"/>
    </location>
</feature>
<dbReference type="Pfam" id="PF14018">
    <property type="entry name" value="DUF4234"/>
    <property type="match status" value="1"/>
</dbReference>
<feature type="transmembrane region" description="Helical" evidence="2">
    <location>
        <begin position="124"/>
        <end position="144"/>
    </location>
</feature>
<evidence type="ECO:0000313" key="5">
    <source>
        <dbReference type="Proteomes" id="UP000549695"/>
    </source>
</evidence>
<keyword evidence="2" id="KW-1133">Transmembrane helix</keyword>
<comment type="caution">
    <text evidence="4">The sequence shown here is derived from an EMBL/GenBank/DDBJ whole genome shotgun (WGS) entry which is preliminary data.</text>
</comment>
<accession>A0A852W102</accession>
<evidence type="ECO:0000259" key="3">
    <source>
        <dbReference type="Pfam" id="PF14018"/>
    </source>
</evidence>